<gene>
    <name evidence="4" type="ORF">DdX_11917</name>
</gene>
<comment type="caution">
    <text evidence="4">The sequence shown here is derived from an EMBL/GenBank/DDBJ whole genome shotgun (WGS) entry which is preliminary data.</text>
</comment>
<evidence type="ECO:0000256" key="2">
    <source>
        <dbReference type="ARBA" id="ARBA00023043"/>
    </source>
</evidence>
<dbReference type="SMART" id="SM00248">
    <property type="entry name" value="ANK"/>
    <property type="match status" value="4"/>
</dbReference>
<reference evidence="4" key="1">
    <citation type="submission" date="2022-01" db="EMBL/GenBank/DDBJ databases">
        <title>Genome Sequence Resource for Two Populations of Ditylenchus destructor, the Migratory Endoparasitic Phytonematode.</title>
        <authorList>
            <person name="Zhang H."/>
            <person name="Lin R."/>
            <person name="Xie B."/>
        </authorList>
    </citation>
    <scope>NUCLEOTIDE SEQUENCE</scope>
    <source>
        <strain evidence="4">BazhouSP</strain>
    </source>
</reference>
<keyword evidence="1" id="KW-0677">Repeat</keyword>
<dbReference type="Gene3D" id="1.25.40.20">
    <property type="entry name" value="Ankyrin repeat-containing domain"/>
    <property type="match status" value="1"/>
</dbReference>
<dbReference type="EMBL" id="JAKKPZ010000036">
    <property type="protein sequence ID" value="KAI1708239.1"/>
    <property type="molecule type" value="Genomic_DNA"/>
</dbReference>
<dbReference type="Proteomes" id="UP001201812">
    <property type="component" value="Unassembled WGS sequence"/>
</dbReference>
<dbReference type="InterPro" id="IPR002110">
    <property type="entry name" value="Ankyrin_rpt"/>
</dbReference>
<protein>
    <submittedName>
        <fullName evidence="4">Ankyrin repeats (3 copies) domain-containing protein</fullName>
    </submittedName>
</protein>
<dbReference type="Pfam" id="PF12796">
    <property type="entry name" value="Ank_2"/>
    <property type="match status" value="1"/>
</dbReference>
<keyword evidence="5" id="KW-1185">Reference proteome</keyword>
<evidence type="ECO:0000313" key="5">
    <source>
        <dbReference type="Proteomes" id="UP001201812"/>
    </source>
</evidence>
<proteinExistence type="predicted"/>
<dbReference type="AlphaFoldDB" id="A0AAD4N189"/>
<accession>A0AAD4N189</accession>
<dbReference type="PANTHER" id="PTHR24188">
    <property type="entry name" value="ANKYRIN REPEAT PROTEIN"/>
    <property type="match status" value="1"/>
</dbReference>
<dbReference type="PROSITE" id="PS50088">
    <property type="entry name" value="ANK_REPEAT"/>
    <property type="match status" value="1"/>
</dbReference>
<organism evidence="4 5">
    <name type="scientific">Ditylenchus destructor</name>
    <dbReference type="NCBI Taxonomy" id="166010"/>
    <lineage>
        <taxon>Eukaryota</taxon>
        <taxon>Metazoa</taxon>
        <taxon>Ecdysozoa</taxon>
        <taxon>Nematoda</taxon>
        <taxon>Chromadorea</taxon>
        <taxon>Rhabditida</taxon>
        <taxon>Tylenchina</taxon>
        <taxon>Tylenchomorpha</taxon>
        <taxon>Sphaerularioidea</taxon>
        <taxon>Anguinidae</taxon>
        <taxon>Anguininae</taxon>
        <taxon>Ditylenchus</taxon>
    </lineage>
</organism>
<keyword evidence="2 3" id="KW-0040">ANK repeat</keyword>
<sequence length="624" mass="71456">MEQEVPEDGKLVEQYSTFLQACSDGDLERVKSLAESGVDFDKSNPCDKTPLMLACSAGHLHVVKYLLSIGVNLNKKNKRDETAIFEAVKNNKLEIVVTLLKAGAIQFSDIDGVTPAILAARKGFVLIVSFLTKNVVAQEEHDAWKLLGATIVDDKGDFTASLDCWRSAFSNKDIQEGIESGKICTDLVWNPAKRQAYGENIYEVTTVADVDRLVGNPDAIYMQSLIIRERVLGLSINSSTFDNIRKRAWYYCDQGRWNRAYNLFSYTIQVAQHYHKAISIWATNSFSHILQILMKTIENHDNSWNTLYPLFEQGYHRLECRSQVIFEQILLFIDRMVYEGERYLAHKFHPSAMDATEWWRERLETECSGLQAGVCQLVRLVGLMLDPRNGFEQKLSEKMLFDQTQGCRTHIILEDFENGEAMPAVDVEVPLKPRCPHLRCILRRATLVFDRLGHSLVHIACMRYNIFGAIRYPSPFVIEQMLRAVPFSANKRLWTKKYTSKPQTPLHITFGCPISKEGLLVAKQLLEAGVPFLVKDFDGFTCVKRFIRTFCYMDTCDDCREVMQDQILMNDESLIPTFGRYITLKQLMAYQLSNQFKGKNGHNIKDFADKTLPFNLLEYIAIFE</sequence>
<name>A0AAD4N189_9BILA</name>
<dbReference type="PROSITE" id="PS50297">
    <property type="entry name" value="ANK_REP_REGION"/>
    <property type="match status" value="1"/>
</dbReference>
<evidence type="ECO:0000256" key="1">
    <source>
        <dbReference type="ARBA" id="ARBA00022737"/>
    </source>
</evidence>
<evidence type="ECO:0000313" key="4">
    <source>
        <dbReference type="EMBL" id="KAI1708239.1"/>
    </source>
</evidence>
<dbReference type="SUPFAM" id="SSF48403">
    <property type="entry name" value="Ankyrin repeat"/>
    <property type="match status" value="1"/>
</dbReference>
<evidence type="ECO:0000256" key="3">
    <source>
        <dbReference type="PROSITE-ProRule" id="PRU00023"/>
    </source>
</evidence>
<dbReference type="PANTHER" id="PTHR24188:SF29">
    <property type="entry name" value="GH09064P"/>
    <property type="match status" value="1"/>
</dbReference>
<feature type="repeat" description="ANK" evidence="3">
    <location>
        <begin position="46"/>
        <end position="78"/>
    </location>
</feature>
<dbReference type="InterPro" id="IPR036770">
    <property type="entry name" value="Ankyrin_rpt-contain_sf"/>
</dbReference>